<evidence type="ECO:0000313" key="1">
    <source>
        <dbReference type="EMBL" id="MCU7380011.1"/>
    </source>
</evidence>
<proteinExistence type="predicted"/>
<sequence length="379" mass="41838">MCVLKKIKWIYVVLAALIAITAGTSVYAGVSAKRIDQELELLKKQEWVIPLGKYEQISVIEGAKGLYAAGSEKEIGLIDAQGKVMLPEKYQAFNPVCVNDRILVVQNGLTGYVDQEGKEVIAPQYDAGYPFRNGYASVKKDGIRKIVDPQGKVMFECRSAEDGSDELYPSNKEDCIIMQSKPDEESGTRQIRVINIKSGQTLFNSDEYAYLDDYSEGFWSAQTGSGYVLLNEDFQPVKEMEEAAAFHEGLAKIKAGKTLTYINKEGKAVIKKEAGLGSDFSEGIACIIRQQKGIFFDQEGNTLFTVPCYSRGGFADPEYPVGFQDGYCLWRGENGKYGYLDHEGKYVVPPCFDQAGAVNQGEAEVTYGKQSGVLKLPAR</sequence>
<comment type="caution">
    <text evidence="1">The sequence shown here is derived from an EMBL/GenBank/DDBJ whole genome shotgun (WGS) entry which is preliminary data.</text>
</comment>
<dbReference type="EMBL" id="JAOSHN010000007">
    <property type="protein sequence ID" value="MCU7380011.1"/>
    <property type="molecule type" value="Genomic_DNA"/>
</dbReference>
<reference evidence="1" key="1">
    <citation type="submission" date="2022-09" db="EMBL/GenBank/DDBJ databases">
        <title>Culturomic study of gut microbiota in children with autism spectrum disorder.</title>
        <authorList>
            <person name="Efimov B.A."/>
            <person name="Chaplin A.V."/>
            <person name="Sokolova S.R."/>
            <person name="Pikina A.P."/>
            <person name="Korzhanova M."/>
            <person name="Belova V."/>
            <person name="Korostin D."/>
        </authorList>
    </citation>
    <scope>NUCLEOTIDE SEQUENCE</scope>
    <source>
        <strain evidence="1">ASD5510</strain>
    </source>
</reference>
<evidence type="ECO:0000313" key="2">
    <source>
        <dbReference type="Proteomes" id="UP001065549"/>
    </source>
</evidence>
<protein>
    <submittedName>
        <fullName evidence="1">WG repeat-containing protein</fullName>
    </submittedName>
</protein>
<dbReference type="PANTHER" id="PTHR37841:SF1">
    <property type="entry name" value="DUF3298 DOMAIN-CONTAINING PROTEIN"/>
    <property type="match status" value="1"/>
</dbReference>
<dbReference type="Proteomes" id="UP001065549">
    <property type="component" value="Unassembled WGS sequence"/>
</dbReference>
<dbReference type="RefSeq" id="WP_227755044.1">
    <property type="nucleotide sequence ID" value="NZ_JAOSHN010000007.1"/>
</dbReference>
<name>A0A9J6QX01_9FIRM</name>
<dbReference type="Pfam" id="PF14903">
    <property type="entry name" value="WG_beta_rep"/>
    <property type="match status" value="3"/>
</dbReference>
<dbReference type="AlphaFoldDB" id="A0A9J6QX01"/>
<accession>A0A9J6QX01</accession>
<keyword evidence="2" id="KW-1185">Reference proteome</keyword>
<dbReference type="PANTHER" id="PTHR37841">
    <property type="entry name" value="GLR2918 PROTEIN"/>
    <property type="match status" value="1"/>
</dbReference>
<dbReference type="InterPro" id="IPR032774">
    <property type="entry name" value="WG_beta_rep"/>
</dbReference>
<gene>
    <name evidence="1" type="ORF">OBO34_16850</name>
</gene>
<organism evidence="1 2">
    <name type="scientific">Hominibacterium faecale</name>
    <dbReference type="NCBI Taxonomy" id="2839743"/>
    <lineage>
        <taxon>Bacteria</taxon>
        <taxon>Bacillati</taxon>
        <taxon>Bacillota</taxon>
        <taxon>Clostridia</taxon>
        <taxon>Peptostreptococcales</taxon>
        <taxon>Anaerovoracaceae</taxon>
        <taxon>Hominibacterium</taxon>
    </lineage>
</organism>